<gene>
    <name evidence="6" type="ORF">GCM10011354_26740</name>
</gene>
<dbReference type="PRINTS" id="PR00455">
    <property type="entry name" value="HTHTETR"/>
</dbReference>
<dbReference type="InterPro" id="IPR009057">
    <property type="entry name" value="Homeodomain-like_sf"/>
</dbReference>
<name>A0A8J3ABX2_9ACTN</name>
<dbReference type="RefSeq" id="WP_188584429.1">
    <property type="nucleotide sequence ID" value="NZ_BMHA01000010.1"/>
</dbReference>
<evidence type="ECO:0000256" key="2">
    <source>
        <dbReference type="ARBA" id="ARBA00023125"/>
    </source>
</evidence>
<keyword evidence="2 4" id="KW-0238">DNA-binding</keyword>
<dbReference type="Gene3D" id="1.10.357.10">
    <property type="entry name" value="Tetracycline Repressor, domain 2"/>
    <property type="match status" value="1"/>
</dbReference>
<evidence type="ECO:0000256" key="1">
    <source>
        <dbReference type="ARBA" id="ARBA00023015"/>
    </source>
</evidence>
<dbReference type="SUPFAM" id="SSF46689">
    <property type="entry name" value="Homeodomain-like"/>
    <property type="match status" value="1"/>
</dbReference>
<dbReference type="GO" id="GO:0003677">
    <property type="term" value="F:DNA binding"/>
    <property type="evidence" value="ECO:0007669"/>
    <property type="project" value="UniProtKB-UniRule"/>
</dbReference>
<dbReference type="Pfam" id="PF16925">
    <property type="entry name" value="TetR_C_13"/>
    <property type="match status" value="1"/>
</dbReference>
<evidence type="ECO:0000259" key="5">
    <source>
        <dbReference type="PROSITE" id="PS50977"/>
    </source>
</evidence>
<dbReference type="InterPro" id="IPR011075">
    <property type="entry name" value="TetR_C"/>
</dbReference>
<keyword evidence="7" id="KW-1185">Reference proteome</keyword>
<reference evidence="6" key="1">
    <citation type="journal article" date="2014" name="Int. J. Syst. Evol. Microbiol.">
        <title>Complete genome sequence of Corynebacterium casei LMG S-19264T (=DSM 44701T), isolated from a smear-ripened cheese.</title>
        <authorList>
            <consortium name="US DOE Joint Genome Institute (JGI-PGF)"/>
            <person name="Walter F."/>
            <person name="Albersmeier A."/>
            <person name="Kalinowski J."/>
            <person name="Ruckert C."/>
        </authorList>
    </citation>
    <scope>NUCLEOTIDE SEQUENCE</scope>
    <source>
        <strain evidence="6">CGMCC 1.14988</strain>
    </source>
</reference>
<evidence type="ECO:0000256" key="4">
    <source>
        <dbReference type="PROSITE-ProRule" id="PRU00335"/>
    </source>
</evidence>
<evidence type="ECO:0000256" key="3">
    <source>
        <dbReference type="ARBA" id="ARBA00023163"/>
    </source>
</evidence>
<sequence length="187" mass="20415">MPRRRLLDAADELFYAHGIVNTGVDALLKRAGVARKSLYDQFGGKDGLIVAYLQERDERWQQHLERVITATPDADGRLLAVFDALEQWDPSPHRRRGCAFLDALVEVADPDHPASAAVADHWRTLRTRLTELASEAGVADAAALAEELELLYRGALTTLMTEPAAPAVARARRLAAARLATAPRAGT</sequence>
<reference evidence="6" key="2">
    <citation type="submission" date="2020-09" db="EMBL/GenBank/DDBJ databases">
        <authorList>
            <person name="Sun Q."/>
            <person name="Zhou Y."/>
        </authorList>
    </citation>
    <scope>NUCLEOTIDE SEQUENCE</scope>
    <source>
        <strain evidence="6">CGMCC 1.14988</strain>
    </source>
</reference>
<dbReference type="Pfam" id="PF00440">
    <property type="entry name" value="TetR_N"/>
    <property type="match status" value="1"/>
</dbReference>
<dbReference type="PANTHER" id="PTHR47506:SF1">
    <property type="entry name" value="HTH-TYPE TRANSCRIPTIONAL REGULATOR YJDC"/>
    <property type="match status" value="1"/>
</dbReference>
<dbReference type="Proteomes" id="UP000650511">
    <property type="component" value="Unassembled WGS sequence"/>
</dbReference>
<evidence type="ECO:0000313" key="6">
    <source>
        <dbReference type="EMBL" id="GGI07970.1"/>
    </source>
</evidence>
<evidence type="ECO:0000313" key="7">
    <source>
        <dbReference type="Proteomes" id="UP000650511"/>
    </source>
</evidence>
<keyword evidence="1" id="KW-0805">Transcription regulation</keyword>
<dbReference type="SUPFAM" id="SSF48498">
    <property type="entry name" value="Tetracyclin repressor-like, C-terminal domain"/>
    <property type="match status" value="1"/>
</dbReference>
<dbReference type="EMBL" id="BMHA01000010">
    <property type="protein sequence ID" value="GGI07970.1"/>
    <property type="molecule type" value="Genomic_DNA"/>
</dbReference>
<dbReference type="PANTHER" id="PTHR47506">
    <property type="entry name" value="TRANSCRIPTIONAL REGULATORY PROTEIN"/>
    <property type="match status" value="1"/>
</dbReference>
<proteinExistence type="predicted"/>
<organism evidence="6 7">
    <name type="scientific">Egicoccus halophilus</name>
    <dbReference type="NCBI Taxonomy" id="1670830"/>
    <lineage>
        <taxon>Bacteria</taxon>
        <taxon>Bacillati</taxon>
        <taxon>Actinomycetota</taxon>
        <taxon>Nitriliruptoria</taxon>
        <taxon>Egicoccales</taxon>
        <taxon>Egicoccaceae</taxon>
        <taxon>Egicoccus</taxon>
    </lineage>
</organism>
<dbReference type="InterPro" id="IPR001647">
    <property type="entry name" value="HTH_TetR"/>
</dbReference>
<dbReference type="InterPro" id="IPR036271">
    <property type="entry name" value="Tet_transcr_reg_TetR-rel_C_sf"/>
</dbReference>
<feature type="domain" description="HTH tetR-type" evidence="5">
    <location>
        <begin position="1"/>
        <end position="60"/>
    </location>
</feature>
<keyword evidence="3" id="KW-0804">Transcription</keyword>
<accession>A0A8J3ABX2</accession>
<dbReference type="PROSITE" id="PS50977">
    <property type="entry name" value="HTH_TETR_2"/>
    <property type="match status" value="1"/>
</dbReference>
<dbReference type="AlphaFoldDB" id="A0A8J3ABX2"/>
<protein>
    <submittedName>
        <fullName evidence="6">TetR family transcriptional regulator</fullName>
    </submittedName>
</protein>
<comment type="caution">
    <text evidence="6">The sequence shown here is derived from an EMBL/GenBank/DDBJ whole genome shotgun (WGS) entry which is preliminary data.</text>
</comment>
<feature type="DNA-binding region" description="H-T-H motif" evidence="4">
    <location>
        <begin position="23"/>
        <end position="42"/>
    </location>
</feature>